<accession>A0A098G546</accession>
<dbReference type="Proteomes" id="UP000032430">
    <property type="component" value="Chromosome I"/>
</dbReference>
<dbReference type="RefSeq" id="WP_045095649.1">
    <property type="nucleotide sequence ID" value="NZ_LN614827.1"/>
</dbReference>
<proteinExistence type="predicted"/>
<protein>
    <submittedName>
        <fullName evidence="1">Uncharacterized protein</fullName>
    </submittedName>
</protein>
<dbReference type="HOGENOM" id="CLU_130447_0_0_6"/>
<reference evidence="2" key="1">
    <citation type="submission" date="2014-09" db="EMBL/GenBank/DDBJ databases">
        <authorList>
            <person name="Gomez-Valero L."/>
        </authorList>
    </citation>
    <scope>NUCLEOTIDE SEQUENCE [LARGE SCALE GENOMIC DNA]</scope>
    <source>
        <strain evidence="2">ATCC700992</strain>
    </source>
</reference>
<evidence type="ECO:0000313" key="1">
    <source>
        <dbReference type="EMBL" id="CEG57086.1"/>
    </source>
</evidence>
<evidence type="ECO:0000313" key="2">
    <source>
        <dbReference type="Proteomes" id="UP000032430"/>
    </source>
</evidence>
<organism evidence="1 2">
    <name type="scientific">Legionella fallonii LLAP-10</name>
    <dbReference type="NCBI Taxonomy" id="1212491"/>
    <lineage>
        <taxon>Bacteria</taxon>
        <taxon>Pseudomonadati</taxon>
        <taxon>Pseudomonadota</taxon>
        <taxon>Gammaproteobacteria</taxon>
        <taxon>Legionellales</taxon>
        <taxon>Legionellaceae</taxon>
        <taxon>Legionella</taxon>
    </lineage>
</organism>
<gene>
    <name evidence="1" type="ORF">LFA_1681</name>
</gene>
<dbReference type="KEGG" id="lfa:LFA_1681"/>
<name>A0A098G546_9GAMM</name>
<dbReference type="AlphaFoldDB" id="A0A098G546"/>
<keyword evidence="2" id="KW-1185">Reference proteome</keyword>
<dbReference type="EMBL" id="LN614827">
    <property type="protein sequence ID" value="CEG57086.1"/>
    <property type="molecule type" value="Genomic_DNA"/>
</dbReference>
<dbReference type="OrthoDB" id="5637719at2"/>
<sequence length="146" mass="15612">MPNFFTQCWSKISFPSTFASTTGQRNTQRAMAATEIAGTTLSTFTPVAVIPTKVAQTCLSIYSLFRSDLKIGEKAVQVLQGSIAAAQLGLAITMLFTAQSCATDDTGLCQGVLLTQLLYNGVMLTGWLPSEYSKEPYTAPVAQAEV</sequence>